<dbReference type="EMBL" id="VIVK01000001">
    <property type="protein sequence ID" value="TWD83036.1"/>
    <property type="molecule type" value="Genomic_DNA"/>
</dbReference>
<protein>
    <submittedName>
        <fullName evidence="3">DnaJ-like protein</fullName>
    </submittedName>
</protein>
<gene>
    <name evidence="3" type="ORF">FB561_4189</name>
</gene>
<comment type="caution">
    <text evidence="3">The sequence shown here is derived from an EMBL/GenBank/DDBJ whole genome shotgun (WGS) entry which is preliminary data.</text>
</comment>
<evidence type="ECO:0000313" key="4">
    <source>
        <dbReference type="Proteomes" id="UP000318380"/>
    </source>
</evidence>
<dbReference type="AlphaFoldDB" id="A0A561BVX0"/>
<proteinExistence type="predicted"/>
<dbReference type="OrthoDB" id="166297at2"/>
<name>A0A561BVX0_9ACTN</name>
<accession>A0A561BVX0</accession>
<dbReference type="PRINTS" id="PR00625">
    <property type="entry name" value="JDOMAIN"/>
</dbReference>
<dbReference type="RefSeq" id="WP_145809084.1">
    <property type="nucleotide sequence ID" value="NZ_VIVK01000001.1"/>
</dbReference>
<dbReference type="PANTHER" id="PTHR24074">
    <property type="entry name" value="CO-CHAPERONE PROTEIN DJLA"/>
    <property type="match status" value="1"/>
</dbReference>
<dbReference type="InterPro" id="IPR001623">
    <property type="entry name" value="DnaJ_domain"/>
</dbReference>
<dbReference type="InterPro" id="IPR050817">
    <property type="entry name" value="DjlA_DnaK_co-chaperone"/>
</dbReference>
<dbReference type="CDD" id="cd06257">
    <property type="entry name" value="DnaJ"/>
    <property type="match status" value="1"/>
</dbReference>
<dbReference type="InterPro" id="IPR018253">
    <property type="entry name" value="DnaJ_domain_CS"/>
</dbReference>
<dbReference type="Proteomes" id="UP000318380">
    <property type="component" value="Unassembled WGS sequence"/>
</dbReference>
<feature type="domain" description="J" evidence="2">
    <location>
        <begin position="8"/>
        <end position="72"/>
    </location>
</feature>
<dbReference type="Gene3D" id="1.10.287.110">
    <property type="entry name" value="DnaJ domain"/>
    <property type="match status" value="1"/>
</dbReference>
<dbReference type="SMART" id="SM00271">
    <property type="entry name" value="DnaJ"/>
    <property type="match status" value="1"/>
</dbReference>
<dbReference type="PROSITE" id="PS50076">
    <property type="entry name" value="DNAJ_2"/>
    <property type="match status" value="1"/>
</dbReference>
<organism evidence="3 4">
    <name type="scientific">Kribbella amoyensis</name>
    <dbReference type="NCBI Taxonomy" id="996641"/>
    <lineage>
        <taxon>Bacteria</taxon>
        <taxon>Bacillati</taxon>
        <taxon>Actinomycetota</taxon>
        <taxon>Actinomycetes</taxon>
        <taxon>Propionibacteriales</taxon>
        <taxon>Kribbellaceae</taxon>
        <taxon>Kribbella</taxon>
    </lineage>
</organism>
<dbReference type="InterPro" id="IPR036869">
    <property type="entry name" value="J_dom_sf"/>
</dbReference>
<keyword evidence="4" id="KW-1185">Reference proteome</keyword>
<evidence type="ECO:0000259" key="2">
    <source>
        <dbReference type="PROSITE" id="PS50076"/>
    </source>
</evidence>
<feature type="region of interest" description="Disordered" evidence="1">
    <location>
        <begin position="68"/>
        <end position="120"/>
    </location>
</feature>
<dbReference type="PROSITE" id="PS00636">
    <property type="entry name" value="DNAJ_1"/>
    <property type="match status" value="1"/>
</dbReference>
<reference evidence="3 4" key="1">
    <citation type="submission" date="2019-06" db="EMBL/GenBank/DDBJ databases">
        <title>Sequencing the genomes of 1000 actinobacteria strains.</title>
        <authorList>
            <person name="Klenk H.-P."/>
        </authorList>
    </citation>
    <scope>NUCLEOTIDE SEQUENCE [LARGE SCALE GENOMIC DNA]</scope>
    <source>
        <strain evidence="3 4">DSM 24683</strain>
    </source>
</reference>
<evidence type="ECO:0000256" key="1">
    <source>
        <dbReference type="SAM" id="MobiDB-lite"/>
    </source>
</evidence>
<dbReference type="Pfam" id="PF00226">
    <property type="entry name" value="DnaJ"/>
    <property type="match status" value="1"/>
</dbReference>
<sequence>MTAPATQDLYALLGVAPTADGTELDHAFRVLARRLHPDLRTPDADSDAFQQVLAAYAVLRDPIARSDYDRGRASAAPAAGTTETAMSTPAADRGRGRTRARPSSGPALRVGPVHRHRSAP</sequence>
<evidence type="ECO:0000313" key="3">
    <source>
        <dbReference type="EMBL" id="TWD83036.1"/>
    </source>
</evidence>
<dbReference type="SUPFAM" id="SSF46565">
    <property type="entry name" value="Chaperone J-domain"/>
    <property type="match status" value="1"/>
</dbReference>